<dbReference type="GO" id="GO:0005737">
    <property type="term" value="C:cytoplasm"/>
    <property type="evidence" value="ECO:0007669"/>
    <property type="project" value="TreeGrafter"/>
</dbReference>
<dbReference type="InterPro" id="IPR050219">
    <property type="entry name" value="DnaG_primase"/>
</dbReference>
<evidence type="ECO:0000256" key="3">
    <source>
        <dbReference type="ARBA" id="ARBA00022833"/>
    </source>
</evidence>
<protein>
    <submittedName>
        <fullName evidence="5">DNA primase</fullName>
    </submittedName>
</protein>
<keyword evidence="1" id="KW-0479">Metal-binding</keyword>
<dbReference type="Proteomes" id="UP000006919">
    <property type="component" value="Plasmid pRUMAL02"/>
</dbReference>
<dbReference type="InterPro" id="IPR002694">
    <property type="entry name" value="Znf_CHC2"/>
</dbReference>
<dbReference type="Pfam" id="PF01807">
    <property type="entry name" value="Zn_ribbon_DnaG"/>
    <property type="match status" value="1"/>
</dbReference>
<dbReference type="RefSeq" id="WP_013483781.1">
    <property type="nucleotide sequence ID" value="NC_014825.1"/>
</dbReference>
<dbReference type="SUPFAM" id="SSF57783">
    <property type="entry name" value="Zinc beta-ribbon"/>
    <property type="match status" value="1"/>
</dbReference>
<feature type="domain" description="Zinc finger CHC2-type" evidence="4">
    <location>
        <begin position="30"/>
        <end position="81"/>
    </location>
</feature>
<dbReference type="PANTHER" id="PTHR30313">
    <property type="entry name" value="DNA PRIMASE"/>
    <property type="match status" value="1"/>
</dbReference>
<evidence type="ECO:0000313" key="5">
    <source>
        <dbReference type="EMBL" id="ADU24240.1"/>
    </source>
</evidence>
<dbReference type="OrthoDB" id="9773296at2"/>
<dbReference type="AlphaFoldDB" id="E6UKP4"/>
<dbReference type="SMART" id="SM00400">
    <property type="entry name" value="ZnF_CHCC"/>
    <property type="match status" value="1"/>
</dbReference>
<reference evidence="6" key="1">
    <citation type="journal article" date="2011" name="J. Bacteriol.">
        <title>Complete genome of the cellulolytic ruminal bacterium Ruminococcus albus 7.</title>
        <authorList>
            <person name="Suen G."/>
            <person name="Stevenson D.M."/>
            <person name="Bruce D.C."/>
            <person name="Chertkov O."/>
            <person name="Copeland A."/>
            <person name="Cheng J.F."/>
            <person name="Detter C."/>
            <person name="Detter J.C."/>
            <person name="Goodwin L.A."/>
            <person name="Han C.S."/>
            <person name="Hauser L.J."/>
            <person name="Ivanova N.N."/>
            <person name="Kyrpides N.C."/>
            <person name="Land M.L."/>
            <person name="Lapidus A."/>
            <person name="Lucas S."/>
            <person name="Ovchinnikova G."/>
            <person name="Pitluck S."/>
            <person name="Tapia R."/>
            <person name="Woyke T."/>
            <person name="Boyum J."/>
            <person name="Mead D."/>
            <person name="Weimer P.J."/>
        </authorList>
    </citation>
    <scope>NUCLEOTIDE SEQUENCE [LARGE SCALE GENOMIC DNA]</scope>
    <source>
        <strain evidence="6">ATCC 27210 / DSM 20455 / JCM 14654 / NCDO 2250 / 7</strain>
        <plasmid evidence="6">pRUMAL02</plasmid>
    </source>
</reference>
<proteinExistence type="predicted"/>
<dbReference type="GO" id="GO:0008270">
    <property type="term" value="F:zinc ion binding"/>
    <property type="evidence" value="ECO:0007669"/>
    <property type="project" value="UniProtKB-KW"/>
</dbReference>
<evidence type="ECO:0000313" key="6">
    <source>
        <dbReference type="Proteomes" id="UP000006919"/>
    </source>
</evidence>
<name>E6UKP4_RUMA7</name>
<dbReference type="Gene3D" id="3.90.580.10">
    <property type="entry name" value="Zinc finger, CHC2-type domain"/>
    <property type="match status" value="1"/>
</dbReference>
<sequence length="207" mass="24101">MSNIFQDIKDRIDLKDLVRYYGLNVDRGGFACCPFHNERNPSFKVYEDHYHCFGCGAHGDHTDFVEKLYGVSNIEAAKKISHDFGLGLCDGEIAIPAKRKKLRPPKDEGFELWVKESVPLLIEYKKLLQYWGKIYDPRSPIDKVDERYIESVHNRGYAEYFLDQLLYGTENEKRAMYETDRDYPLTVKIRLDSLDTVCRNACKSKAI</sequence>
<evidence type="ECO:0000256" key="1">
    <source>
        <dbReference type="ARBA" id="ARBA00022723"/>
    </source>
</evidence>
<dbReference type="HOGENOM" id="CLU_094413_0_0_9"/>
<organism evidence="5 6">
    <name type="scientific">Ruminococcus albus (strain ATCC 27210 / DSM 20455 / JCM 14654 / NCDO 2250 / 7)</name>
    <dbReference type="NCBI Taxonomy" id="697329"/>
    <lineage>
        <taxon>Bacteria</taxon>
        <taxon>Bacillati</taxon>
        <taxon>Bacillota</taxon>
        <taxon>Clostridia</taxon>
        <taxon>Eubacteriales</taxon>
        <taxon>Oscillospiraceae</taxon>
        <taxon>Ruminococcus</taxon>
    </lineage>
</organism>
<dbReference type="GO" id="GO:0006269">
    <property type="term" value="P:DNA replication, synthesis of primer"/>
    <property type="evidence" value="ECO:0007669"/>
    <property type="project" value="TreeGrafter"/>
</dbReference>
<dbReference type="PANTHER" id="PTHR30313:SF2">
    <property type="entry name" value="DNA PRIMASE"/>
    <property type="match status" value="1"/>
</dbReference>
<accession>E6UKP4</accession>
<evidence type="ECO:0000256" key="2">
    <source>
        <dbReference type="ARBA" id="ARBA00022771"/>
    </source>
</evidence>
<keyword evidence="3" id="KW-0862">Zinc</keyword>
<dbReference type="GO" id="GO:0003677">
    <property type="term" value="F:DNA binding"/>
    <property type="evidence" value="ECO:0007669"/>
    <property type="project" value="InterPro"/>
</dbReference>
<keyword evidence="2" id="KW-0863">Zinc-finger</keyword>
<geneLocation type="plasmid" evidence="5 6">
    <name>pRUMAL02</name>
</geneLocation>
<dbReference type="KEGG" id="ral:Rumal_3810"/>
<gene>
    <name evidence="5" type="ordered locus">Rumal_3810</name>
</gene>
<dbReference type="GO" id="GO:0003899">
    <property type="term" value="F:DNA-directed RNA polymerase activity"/>
    <property type="evidence" value="ECO:0007669"/>
    <property type="project" value="InterPro"/>
</dbReference>
<dbReference type="InterPro" id="IPR036977">
    <property type="entry name" value="DNA_primase_Znf_CHC2"/>
</dbReference>
<dbReference type="EMBL" id="CP002405">
    <property type="protein sequence ID" value="ADU24240.1"/>
    <property type="molecule type" value="Genomic_DNA"/>
</dbReference>
<evidence type="ECO:0000259" key="4">
    <source>
        <dbReference type="SMART" id="SM00400"/>
    </source>
</evidence>
<keyword evidence="5" id="KW-0614">Plasmid</keyword>